<evidence type="ECO:0000313" key="2">
    <source>
        <dbReference type="Proteomes" id="UP000722957"/>
    </source>
</evidence>
<organism evidence="1 2">
    <name type="scientific">Vibrio anguillarum</name>
    <name type="common">Listonella anguillarum</name>
    <dbReference type="NCBI Taxonomy" id="55601"/>
    <lineage>
        <taxon>Bacteria</taxon>
        <taxon>Pseudomonadati</taxon>
        <taxon>Pseudomonadota</taxon>
        <taxon>Gammaproteobacteria</taxon>
        <taxon>Vibrionales</taxon>
        <taxon>Vibrionaceae</taxon>
        <taxon>Vibrio</taxon>
    </lineage>
</organism>
<protein>
    <recommendedName>
        <fullName evidence="3">Phage protein</fullName>
    </recommendedName>
</protein>
<dbReference type="InterPro" id="IPR054052">
    <property type="entry name" value="Y16Q-like"/>
</dbReference>
<dbReference type="RefSeq" id="WP_194552921.1">
    <property type="nucleotide sequence ID" value="NZ_JAHGUO010000082.1"/>
</dbReference>
<dbReference type="Pfam" id="PF21825">
    <property type="entry name" value="crAss001_48"/>
    <property type="match status" value="1"/>
</dbReference>
<dbReference type="Proteomes" id="UP000722957">
    <property type="component" value="Unassembled WGS sequence"/>
</dbReference>
<comment type="caution">
    <text evidence="1">The sequence shown here is derived from an EMBL/GenBank/DDBJ whole genome shotgun (WGS) entry which is preliminary data.</text>
</comment>
<dbReference type="EMBL" id="RDOM01000050">
    <property type="protein sequence ID" value="MBF4273480.1"/>
    <property type="molecule type" value="Genomic_DNA"/>
</dbReference>
<dbReference type="AlphaFoldDB" id="A0ABD4KQ34"/>
<proteinExistence type="predicted"/>
<evidence type="ECO:0000313" key="1">
    <source>
        <dbReference type="EMBL" id="MBF4273480.1"/>
    </source>
</evidence>
<reference evidence="1 2" key="1">
    <citation type="journal article" date="2021" name="PeerJ">
        <title>Analysis of 44 Vibrio anguillarum genomes reveals high genetic diversity.</title>
        <authorList>
            <person name="Hansen M.J."/>
            <person name="Dalsgaard I."/>
        </authorList>
    </citation>
    <scope>NUCLEOTIDE SEQUENCE [LARGE SCALE GENOMIC DNA]</scope>
    <source>
        <strain evidence="1 2">17-16730-2A</strain>
    </source>
</reference>
<name>A0ABD4KQ34_VIBAN</name>
<accession>A0ABD4KQ34</accession>
<sequence>MNHVARLKNEACDVVEKSERLKAFIYADGNSIFKSLDDTEKSLLEIQLSCMEAYARILNLRIKNAQCAQWKRV</sequence>
<gene>
    <name evidence="1" type="ORF">EAY07_15890</name>
</gene>
<evidence type="ECO:0008006" key="3">
    <source>
        <dbReference type="Google" id="ProtNLM"/>
    </source>
</evidence>